<gene>
    <name evidence="2" type="ORF">ACIBG2_24690</name>
</gene>
<dbReference type="InterPro" id="IPR017517">
    <property type="entry name" value="Maleyloyr_isom"/>
</dbReference>
<dbReference type="InterPro" id="IPR024344">
    <property type="entry name" value="MDMPI_metal-binding"/>
</dbReference>
<evidence type="ECO:0000313" key="2">
    <source>
        <dbReference type="EMBL" id="MFI6500598.1"/>
    </source>
</evidence>
<dbReference type="NCBIfam" id="TIGR03083">
    <property type="entry name" value="maleylpyruvate isomerase family mycothiol-dependent enzyme"/>
    <property type="match status" value="1"/>
</dbReference>
<evidence type="ECO:0000259" key="1">
    <source>
        <dbReference type="Pfam" id="PF11716"/>
    </source>
</evidence>
<evidence type="ECO:0000313" key="3">
    <source>
        <dbReference type="Proteomes" id="UP001612741"/>
    </source>
</evidence>
<dbReference type="Gene3D" id="1.20.120.450">
    <property type="entry name" value="dinb family like domain"/>
    <property type="match status" value="1"/>
</dbReference>
<dbReference type="Proteomes" id="UP001612741">
    <property type="component" value="Unassembled WGS sequence"/>
</dbReference>
<feature type="domain" description="Mycothiol-dependent maleylpyruvate isomerase metal-binding" evidence="1">
    <location>
        <begin position="7"/>
        <end position="131"/>
    </location>
</feature>
<dbReference type="RefSeq" id="WP_397084592.1">
    <property type="nucleotide sequence ID" value="NZ_JBITGY010000006.1"/>
</dbReference>
<keyword evidence="3" id="KW-1185">Reference proteome</keyword>
<dbReference type="EMBL" id="JBITGY010000006">
    <property type="protein sequence ID" value="MFI6500598.1"/>
    <property type="molecule type" value="Genomic_DNA"/>
</dbReference>
<organism evidence="2 3">
    <name type="scientific">Nonomuraea typhae</name>
    <dbReference type="NCBI Taxonomy" id="2603600"/>
    <lineage>
        <taxon>Bacteria</taxon>
        <taxon>Bacillati</taxon>
        <taxon>Actinomycetota</taxon>
        <taxon>Actinomycetes</taxon>
        <taxon>Streptosporangiales</taxon>
        <taxon>Streptosporangiaceae</taxon>
        <taxon>Nonomuraea</taxon>
    </lineage>
</organism>
<dbReference type="NCBIfam" id="TIGR03086">
    <property type="entry name" value="TIGR03086 family metal-binding protein"/>
    <property type="match status" value="1"/>
</dbReference>
<comment type="caution">
    <text evidence="2">The sequence shown here is derived from an EMBL/GenBank/DDBJ whole genome shotgun (WGS) entry which is preliminary data.</text>
</comment>
<dbReference type="InterPro" id="IPR034660">
    <property type="entry name" value="DinB/YfiT-like"/>
</dbReference>
<proteinExistence type="predicted"/>
<dbReference type="SUPFAM" id="SSF109854">
    <property type="entry name" value="DinB/YfiT-like putative metalloenzymes"/>
    <property type="match status" value="1"/>
</dbReference>
<name>A0ABW7YZE5_9ACTN</name>
<sequence>MTEWTILDQAHTALRQAVAGIPQDGWQLTTPCSEWTVTQVFQHAVGDQLGYASLLSDTPRPEEDPFAPSGTLSAPAGDLLDNALQAAASAWAGVDRDAQDVPVPVPPFKLPAPVGAGACALDAAVHAWDIAVATGRPSPLTADLARDLLPIAQQIVEGPRAYGYFAAALEPETGDDALATLLRYLGRTPSWTR</sequence>
<protein>
    <submittedName>
        <fullName evidence="2">TIGR03086 family metal-binding protein</fullName>
    </submittedName>
</protein>
<dbReference type="InterPro" id="IPR017520">
    <property type="entry name" value="CHP03086"/>
</dbReference>
<dbReference type="Pfam" id="PF11716">
    <property type="entry name" value="MDMPI_N"/>
    <property type="match status" value="1"/>
</dbReference>
<reference evidence="2 3" key="1">
    <citation type="submission" date="2024-10" db="EMBL/GenBank/DDBJ databases">
        <title>The Natural Products Discovery Center: Release of the First 8490 Sequenced Strains for Exploring Actinobacteria Biosynthetic Diversity.</title>
        <authorList>
            <person name="Kalkreuter E."/>
            <person name="Kautsar S.A."/>
            <person name="Yang D."/>
            <person name="Bader C.D."/>
            <person name="Teijaro C.N."/>
            <person name="Fluegel L."/>
            <person name="Davis C.M."/>
            <person name="Simpson J.R."/>
            <person name="Lauterbach L."/>
            <person name="Steele A.D."/>
            <person name="Gui C."/>
            <person name="Meng S."/>
            <person name="Li G."/>
            <person name="Viehrig K."/>
            <person name="Ye F."/>
            <person name="Su P."/>
            <person name="Kiefer A.F."/>
            <person name="Nichols A."/>
            <person name="Cepeda A.J."/>
            <person name="Yan W."/>
            <person name="Fan B."/>
            <person name="Jiang Y."/>
            <person name="Adhikari A."/>
            <person name="Zheng C.-J."/>
            <person name="Schuster L."/>
            <person name="Cowan T.M."/>
            <person name="Smanski M.J."/>
            <person name="Chevrette M.G."/>
            <person name="De Carvalho L.P.S."/>
            <person name="Shen B."/>
        </authorList>
    </citation>
    <scope>NUCLEOTIDE SEQUENCE [LARGE SCALE GENOMIC DNA]</scope>
    <source>
        <strain evidence="2 3">NPDC050545</strain>
    </source>
</reference>
<accession>A0ABW7YZE5</accession>